<comment type="caution">
    <text evidence="2">The sequence shown here is derived from an EMBL/GenBank/DDBJ whole genome shotgun (WGS) entry which is preliminary data.</text>
</comment>
<name>A0ABT7JL25_9DEIO</name>
<dbReference type="Proteomes" id="UP001302059">
    <property type="component" value="Unassembled WGS sequence"/>
</dbReference>
<accession>A0ABT7JL25</accession>
<organism evidence="2 3">
    <name type="scientific">Deinococcus rhizophilus</name>
    <dbReference type="NCBI Taxonomy" id="3049544"/>
    <lineage>
        <taxon>Bacteria</taxon>
        <taxon>Thermotogati</taxon>
        <taxon>Deinococcota</taxon>
        <taxon>Deinococci</taxon>
        <taxon>Deinococcales</taxon>
        <taxon>Deinococcaceae</taxon>
        <taxon>Deinococcus</taxon>
    </lineage>
</organism>
<proteinExistence type="predicted"/>
<feature type="non-terminal residue" evidence="2">
    <location>
        <position position="655"/>
    </location>
</feature>
<evidence type="ECO:0000313" key="2">
    <source>
        <dbReference type="EMBL" id="MDL2345774.1"/>
    </source>
</evidence>
<dbReference type="EMBL" id="JASNGB010000292">
    <property type="protein sequence ID" value="MDL2345774.1"/>
    <property type="molecule type" value="Genomic_DNA"/>
</dbReference>
<evidence type="ECO:0000313" key="3">
    <source>
        <dbReference type="Proteomes" id="UP001302059"/>
    </source>
</evidence>
<gene>
    <name evidence="2" type="ORF">QOL99_16705</name>
</gene>
<sequence>WALRQFGGDVVTAEGVDGRLWSPGLRGARVKLPGVDAAAEEASVRVTGVDPRTRTLRLDVAVKSGTVNLRLGDLLRRGPASEDGGKEGWRVVLGGLDVQDTRVNVDGAGLNVPDGRFRVSPLEDGRLAVRGQTRQGELNANVAVQGGELGNRFLLDVDADARIINHYWPGVTGGRISGQYAVGGGAPIRGDLRVRGASLRVPEARFVTVQDVNGTLAHRGDDLALRLSGRGWDGPVTARATANTRQKRWDVAAEATPRVSGLARALGTTGEGQVRLRATAGGWNRAEVRAEATGAGRFAGVPFRGLRAEYAFASPGERGEGPEANTLTFQADTRLNGEQTLAGEWAFGRSGRATWAGDFAGKPLDVRAGVDARNLVTLTGEGLGGPLAGRYSLRTQALTATLNPTFGAASARVALSGTPRDLRARVTDGAAGPFRLEGTARLDGEGLRADLGAARLDLNREFRGRWTLRGLSGAGVTLSGGGDLDLGTGVLGGTLAADVPGVTGTLRGPVALDLPGQRGSFSPDGQRLVWNGDAFTLTARDLPVAGGARVSGAATVTADRRVTGTLTARGNGYDLTATGRGDYADLRGTAGGVSVSARTVLGEDFRTTAQVEGADIAGEFSVEGGGVRFALTTAGPGGEQAAARGVLSGQDWDAT</sequence>
<keyword evidence="3" id="KW-1185">Reference proteome</keyword>
<feature type="non-terminal residue" evidence="2">
    <location>
        <position position="1"/>
    </location>
</feature>
<reference evidence="2 3" key="1">
    <citation type="submission" date="2023-05" db="EMBL/GenBank/DDBJ databases">
        <authorList>
            <person name="Gao F."/>
        </authorList>
    </citation>
    <scope>NUCLEOTIDE SEQUENCE [LARGE SCALE GENOMIC DNA]</scope>
    <source>
        <strain evidence="2 3">MIMF12</strain>
    </source>
</reference>
<protein>
    <submittedName>
        <fullName evidence="2">Translocation/assembly module TamB</fullName>
    </submittedName>
</protein>
<feature type="region of interest" description="Disordered" evidence="1">
    <location>
        <begin position="635"/>
        <end position="655"/>
    </location>
</feature>
<evidence type="ECO:0000256" key="1">
    <source>
        <dbReference type="SAM" id="MobiDB-lite"/>
    </source>
</evidence>